<comment type="caution">
    <text evidence="3">The sequence shown here is derived from an EMBL/GenBank/DDBJ whole genome shotgun (WGS) entry which is preliminary data.</text>
</comment>
<accession>A0A0N1HWZ8</accession>
<evidence type="ECO:0000313" key="3">
    <source>
        <dbReference type="EMBL" id="KPI86752.1"/>
    </source>
</evidence>
<dbReference type="AlphaFoldDB" id="A0A0N1HWZ8"/>
<keyword evidence="2" id="KW-0812">Transmembrane</keyword>
<keyword evidence="2" id="KW-1133">Transmembrane helix</keyword>
<evidence type="ECO:0000256" key="2">
    <source>
        <dbReference type="SAM" id="Phobius"/>
    </source>
</evidence>
<name>A0A0N1HWZ8_LEPSE</name>
<feature type="transmembrane region" description="Helical" evidence="2">
    <location>
        <begin position="627"/>
        <end position="647"/>
    </location>
</feature>
<proteinExistence type="predicted"/>
<evidence type="ECO:0000313" key="4">
    <source>
        <dbReference type="Proteomes" id="UP000038009"/>
    </source>
</evidence>
<dbReference type="OMA" id="MEMRFEA"/>
<reference evidence="3 4" key="1">
    <citation type="journal article" date="2015" name="PLoS Pathog.">
        <title>Leptomonas seymouri: Adaptations to the Dixenous Life Cycle Analyzed by Genome Sequencing, Transcriptome Profiling and Co-infection with Leishmania donovani.</title>
        <authorList>
            <person name="Kraeva N."/>
            <person name="Butenko A."/>
            <person name="Hlavacova J."/>
            <person name="Kostygov A."/>
            <person name="Myskova J."/>
            <person name="Grybchuk D."/>
            <person name="Lestinova T."/>
            <person name="Votypka J."/>
            <person name="Volf P."/>
            <person name="Opperdoes F."/>
            <person name="Flegontov P."/>
            <person name="Lukes J."/>
            <person name="Yurchenko V."/>
        </authorList>
    </citation>
    <scope>NUCLEOTIDE SEQUENCE [LARGE SCALE GENOMIC DNA]</scope>
    <source>
        <strain evidence="3 4">ATCC 30220</strain>
    </source>
</reference>
<dbReference type="PANTHER" id="PTHR21535">
    <property type="entry name" value="MAGNESIUM AND COBALT TRANSPORT PROTEIN/MITOCHONDRIAL IMPORT INNER MEMBRANE TRANSLOCASE SUBUNIT TIM8"/>
    <property type="match status" value="1"/>
</dbReference>
<feature type="transmembrane region" description="Helical" evidence="2">
    <location>
        <begin position="587"/>
        <end position="607"/>
    </location>
</feature>
<feature type="region of interest" description="Disordered" evidence="1">
    <location>
        <begin position="335"/>
        <end position="361"/>
    </location>
</feature>
<dbReference type="EMBL" id="LJSK01000117">
    <property type="protein sequence ID" value="KPI86752.1"/>
    <property type="molecule type" value="Genomic_DNA"/>
</dbReference>
<sequence>MKARRRHAALGDVVDPSPFDYTLLSHLYVHSDGTDMIDFGGFAPGKESRGKMSSFLKNRSFAPEAYPPAPPETKGSYLHLRVNENNDNAVDSDVTGTFDAIPASKAPSSHARDDVSNLVRIEDSAEHWWLVCQRDASSAPFARELHNAEELVRYLDAHNMHLPTGELSDTDDNVGYGEDRGTVPADRAHAPLEKRVATPIAGVGTAHRPDGTPFAAATELERPAYIAQTLPFAKWLDVQVDRTQPNSADRVARLLDLLPISQETRDSCLYLSMVDTIDISSIPAGDPSDTTSGYVFLNLMCTPVIDNRDVSNTSSAAAGKKKKGFLNHLSGALSTEKEAPKKKSRKGTAGGAAWTAPDAGRATTRSVMEMRFEAVRVGAPRSSVPEPVAVGIIVFADWMFTIHDKPFAEMDDLLRMVQLHCTPSAVAASRLHNNALLAASLHRRFTAPYILSVFLQIAVGHHLDSITLAQVVDELGDAVFVVKKKQRDQDEVVKRITSVRRCFGECGAETARREVLLATLLQPMVAEKFFVADPTIRREMENAQAHLWQFQREISDCRDTVAVSNWYHNVAIQWFLLRRGNRALRMVLLLTEVSNVMYPIVMLQTLYAMNVRLPFEADADPPNTSLAPFFVLAGIFVAYSMFTFRALRSVVKRRSFKTQFLT</sequence>
<dbReference type="PANTHER" id="PTHR21535:SF92">
    <property type="entry name" value="CATION TRANSPORTER"/>
    <property type="match status" value="1"/>
</dbReference>
<organism evidence="3 4">
    <name type="scientific">Leptomonas seymouri</name>
    <dbReference type="NCBI Taxonomy" id="5684"/>
    <lineage>
        <taxon>Eukaryota</taxon>
        <taxon>Discoba</taxon>
        <taxon>Euglenozoa</taxon>
        <taxon>Kinetoplastea</taxon>
        <taxon>Metakinetoplastina</taxon>
        <taxon>Trypanosomatida</taxon>
        <taxon>Trypanosomatidae</taxon>
        <taxon>Leishmaniinae</taxon>
        <taxon>Leptomonas</taxon>
    </lineage>
</organism>
<evidence type="ECO:0000256" key="1">
    <source>
        <dbReference type="SAM" id="MobiDB-lite"/>
    </source>
</evidence>
<keyword evidence="2" id="KW-0472">Membrane</keyword>
<keyword evidence="4" id="KW-1185">Reference proteome</keyword>
<dbReference type="OrthoDB" id="271644at2759"/>
<dbReference type="VEuPathDB" id="TriTrypDB:Lsey_0117_0080"/>
<protein>
    <submittedName>
        <fullName evidence="3">Uncharacterized protein</fullName>
    </submittedName>
</protein>
<dbReference type="Proteomes" id="UP000038009">
    <property type="component" value="Unassembled WGS sequence"/>
</dbReference>
<gene>
    <name evidence="3" type="ORF">ABL78_4169</name>
</gene>